<reference evidence="1 2" key="1">
    <citation type="submission" date="2017-06" db="EMBL/GenBank/DDBJ databases">
        <title>Genome sequencing of cyanobaciteial culture collection at National Institute for Environmental Studies (NIES).</title>
        <authorList>
            <person name="Hirose Y."/>
            <person name="Shimura Y."/>
            <person name="Fujisawa T."/>
            <person name="Nakamura Y."/>
            <person name="Kawachi M."/>
        </authorList>
    </citation>
    <scope>NUCLEOTIDE SEQUENCE [LARGE SCALE GENOMIC DNA]</scope>
    <source>
        <strain evidence="1 2">NIES-2135</strain>
    </source>
</reference>
<proteinExistence type="predicted"/>
<gene>
    <name evidence="1" type="ORF">NIES2135_56340</name>
</gene>
<dbReference type="InterPro" id="IPR027417">
    <property type="entry name" value="P-loop_NTPase"/>
</dbReference>
<dbReference type="Gene3D" id="3.40.50.300">
    <property type="entry name" value="P-loop containing nucleotide triphosphate hydrolases"/>
    <property type="match status" value="1"/>
</dbReference>
<keyword evidence="2" id="KW-1185">Reference proteome</keyword>
<dbReference type="SUPFAM" id="SSF52540">
    <property type="entry name" value="P-loop containing nucleoside triphosphate hydrolases"/>
    <property type="match status" value="1"/>
</dbReference>
<sequence length="446" mass="50669">MSHSQPPRPPVKRKRGIILSTRGWQRLQAAEQRSVTQDNFGKSYTLQDLSERTALSPNTLARVRSRKVAVDQQTLENYFRAFDLLLTPDDYTDSETATLSNRQHILLSGQLPVDSPFYVYRPPIENICYESLLKPGALVRIRAPRQMGKTSLTARTLTQLREQQQFLTTITSLQLADASVFQDLKRFLQWFCAIVTQNLGLPNQLDRYWDDLFGNSYNCTNYFESYVLAEINAPIVLALDEVDAVFDHPEIATDFFGMLRAWYEKSRYGDAKSELWQKLRLVLVHSTEVYVPLNLNQSPFNAGLAIELPTLTLENVIDLAQRYGIEQAEETAAALLNLTGGNPYLVQVGLHHLSTQVVSLNELLESAATSDGVYANHLRNLLWDLQKYPELMSAFKRIVLADSAVELEPILAFKLQSKGLVKIKDPMIQPSCQLYRTYFQQALTTT</sequence>
<evidence type="ECO:0000313" key="1">
    <source>
        <dbReference type="EMBL" id="BAY58760.1"/>
    </source>
</evidence>
<dbReference type="Pfam" id="PF14516">
    <property type="entry name" value="AAA_35"/>
    <property type="match status" value="1"/>
</dbReference>
<dbReference type="EMBL" id="AP018203">
    <property type="protein sequence ID" value="BAY58760.1"/>
    <property type="molecule type" value="Genomic_DNA"/>
</dbReference>
<evidence type="ECO:0008006" key="3">
    <source>
        <dbReference type="Google" id="ProtNLM"/>
    </source>
</evidence>
<accession>A0A1Z4JPX8</accession>
<dbReference type="AlphaFoldDB" id="A0A1Z4JPX8"/>
<name>A0A1Z4JPX8_LEPBY</name>
<dbReference type="Proteomes" id="UP000217895">
    <property type="component" value="Chromosome"/>
</dbReference>
<organism evidence="1 2">
    <name type="scientific">Leptolyngbya boryana NIES-2135</name>
    <dbReference type="NCBI Taxonomy" id="1973484"/>
    <lineage>
        <taxon>Bacteria</taxon>
        <taxon>Bacillati</taxon>
        <taxon>Cyanobacteriota</taxon>
        <taxon>Cyanophyceae</taxon>
        <taxon>Leptolyngbyales</taxon>
        <taxon>Leptolyngbyaceae</taxon>
        <taxon>Leptolyngbya group</taxon>
        <taxon>Leptolyngbya</taxon>
    </lineage>
</organism>
<evidence type="ECO:0000313" key="2">
    <source>
        <dbReference type="Proteomes" id="UP000217895"/>
    </source>
</evidence>
<protein>
    <recommendedName>
        <fullName evidence="3">Serine/threonine protein kinase</fullName>
    </recommendedName>
</protein>